<dbReference type="AlphaFoldDB" id="A0AAJ5VRR8"/>
<reference evidence="10" key="1">
    <citation type="submission" date="2023-03" db="EMBL/GenBank/DDBJ databases">
        <title>Andean soil-derived lignocellulolytic bacterial consortium as a source of novel taxa and putative plastic-active enzymes.</title>
        <authorList>
            <person name="Diaz-Garcia L."/>
            <person name="Chuvochina M."/>
            <person name="Feuerriegel G."/>
            <person name="Bunk B."/>
            <person name="Sproer C."/>
            <person name="Streit W.R."/>
            <person name="Rodriguez L.M."/>
            <person name="Overmann J."/>
            <person name="Jimenez D.J."/>
        </authorList>
    </citation>
    <scope>NUCLEOTIDE SEQUENCE</scope>
    <source>
        <strain evidence="10">MAG 4196</strain>
    </source>
</reference>
<comment type="cofactor">
    <cofactor evidence="1">
        <name>Mn(2+)</name>
        <dbReference type="ChEBI" id="CHEBI:29035"/>
    </cofactor>
</comment>
<feature type="binding site" evidence="7">
    <location>
        <position position="393"/>
    </location>
    <ligand>
        <name>Zn(2+)</name>
        <dbReference type="ChEBI" id="CHEBI:29105"/>
        <label>2</label>
    </ligand>
</feature>
<sequence length="427" mass="44966">MNMALTNTPLKVDREQLQRDFDALADLTEPGKPWTRRSFTPMFLKGRDYLAARFAEEGLATHIDTSGNLTGTWFGSNPDRPVLMTGSHSDTVPSGGRFDGIAGILCGLAAIRALRLAGYQPEHSIELVDFLAEEPSEWGLSCIGSRGMVGALTDTHFAMSGPDGERLDTAITRMGGKPEAIAQTIRSDVAAFVEIHIEQGPVLEAEDIPLGVVSGIAGIARVRLRLEGEAGHAGTVPMAMRKDAGIAISRLLIALRDAASAEADKGRGHFTATIGVMHLEPNGANVVPGAAEAIVDIRAENDAAMDDYLALIETLAADAATAEGCVVAAIERLSRTFAVACDDRLQTLIRDAADAHGLATRPLASGAGHDAAFVARIAPAAMIFVPSRGGISHAPEEWTDNEAIARAADVLTLTLSTLDQRPLAPTA</sequence>
<keyword evidence="5 10" id="KW-0378">Hydrolase</keyword>
<proteinExistence type="inferred from homology"/>
<dbReference type="SUPFAM" id="SSF55031">
    <property type="entry name" value="Bacterial exopeptidase dimerisation domain"/>
    <property type="match status" value="1"/>
</dbReference>
<evidence type="ECO:0000313" key="11">
    <source>
        <dbReference type="Proteomes" id="UP001217476"/>
    </source>
</evidence>
<feature type="binding site" evidence="7">
    <location>
        <position position="99"/>
    </location>
    <ligand>
        <name>Zn(2+)</name>
        <dbReference type="ChEBI" id="CHEBI:29105"/>
        <label>2</label>
    </ligand>
</feature>
<keyword evidence="7" id="KW-0862">Zinc</keyword>
<dbReference type="GO" id="GO:0046872">
    <property type="term" value="F:metal ion binding"/>
    <property type="evidence" value="ECO:0007669"/>
    <property type="project" value="UniProtKB-KW"/>
</dbReference>
<dbReference type="InterPro" id="IPR011650">
    <property type="entry name" value="Peptidase_M20_dimer"/>
</dbReference>
<dbReference type="PIRSF" id="PIRSF001235">
    <property type="entry name" value="Amidase_carbamoylase"/>
    <property type="match status" value="1"/>
</dbReference>
<feature type="binding site" evidence="8">
    <location>
        <position position="221"/>
    </location>
    <ligand>
        <name>allantoate</name>
        <dbReference type="ChEBI" id="CHEBI:17536"/>
    </ligand>
</feature>
<dbReference type="NCBIfam" id="TIGR01879">
    <property type="entry name" value="hydantase"/>
    <property type="match status" value="1"/>
</dbReference>
<dbReference type="Proteomes" id="UP001217476">
    <property type="component" value="Chromosome"/>
</dbReference>
<keyword evidence="6" id="KW-0464">Manganese</keyword>
<dbReference type="SUPFAM" id="SSF53187">
    <property type="entry name" value="Zn-dependent exopeptidases"/>
    <property type="match status" value="1"/>
</dbReference>
<comment type="subunit">
    <text evidence="3">Homodimer.</text>
</comment>
<evidence type="ECO:0000256" key="1">
    <source>
        <dbReference type="ARBA" id="ARBA00001936"/>
    </source>
</evidence>
<feature type="binding site" evidence="7">
    <location>
        <position position="99"/>
    </location>
    <ligand>
        <name>Zn(2+)</name>
        <dbReference type="ChEBI" id="CHEBI:29105"/>
        <label>1</label>
    </ligand>
</feature>
<dbReference type="GO" id="GO:0016813">
    <property type="term" value="F:hydrolase activity, acting on carbon-nitrogen (but not peptide) bonds, in linear amidines"/>
    <property type="evidence" value="ECO:0007669"/>
    <property type="project" value="InterPro"/>
</dbReference>
<evidence type="ECO:0000313" key="10">
    <source>
        <dbReference type="EMBL" id="WEK02935.1"/>
    </source>
</evidence>
<dbReference type="NCBIfam" id="NF009531">
    <property type="entry name" value="PRK12893.1-5"/>
    <property type="match status" value="1"/>
</dbReference>
<evidence type="ECO:0000256" key="2">
    <source>
        <dbReference type="ARBA" id="ARBA00006153"/>
    </source>
</evidence>
<dbReference type="PANTHER" id="PTHR32494:SF19">
    <property type="entry name" value="ALLANTOATE DEIMINASE-RELATED"/>
    <property type="match status" value="1"/>
</dbReference>
<dbReference type="Pfam" id="PF01546">
    <property type="entry name" value="Peptidase_M20"/>
    <property type="match status" value="1"/>
</dbReference>
<feature type="binding site" evidence="8">
    <location>
        <position position="285"/>
    </location>
    <ligand>
        <name>allantoate</name>
        <dbReference type="ChEBI" id="CHEBI:17536"/>
    </ligand>
</feature>
<feature type="binding site" evidence="8">
    <location>
        <position position="298"/>
    </location>
    <ligand>
        <name>allantoate</name>
        <dbReference type="ChEBI" id="CHEBI:17536"/>
    </ligand>
</feature>
<dbReference type="CDD" id="cd03884">
    <property type="entry name" value="M20_bAS"/>
    <property type="match status" value="1"/>
</dbReference>
<dbReference type="EMBL" id="CP119312">
    <property type="protein sequence ID" value="WEK02935.1"/>
    <property type="molecule type" value="Genomic_DNA"/>
</dbReference>
<dbReference type="InterPro" id="IPR036264">
    <property type="entry name" value="Bact_exopeptidase_dim_dom"/>
</dbReference>
<evidence type="ECO:0000256" key="8">
    <source>
        <dbReference type="PIRSR" id="PIRSR001235-2"/>
    </source>
</evidence>
<feature type="binding site" evidence="7">
    <location>
        <position position="134"/>
    </location>
    <ligand>
        <name>Zn(2+)</name>
        <dbReference type="ChEBI" id="CHEBI:29105"/>
        <label>2</label>
    </ligand>
</feature>
<keyword evidence="4 7" id="KW-0479">Metal-binding</keyword>
<dbReference type="Pfam" id="PF07687">
    <property type="entry name" value="M20_dimer"/>
    <property type="match status" value="1"/>
</dbReference>
<name>A0AAJ5VRR8_9HYPH</name>
<feature type="domain" description="Peptidase M20 dimerisation" evidence="9">
    <location>
        <begin position="216"/>
        <end position="319"/>
    </location>
</feature>
<protein>
    <submittedName>
        <fullName evidence="10">Zn-dependent hydrolase</fullName>
    </submittedName>
</protein>
<evidence type="ECO:0000256" key="6">
    <source>
        <dbReference type="ARBA" id="ARBA00023211"/>
    </source>
</evidence>
<organism evidence="10 11">
    <name type="scientific">Candidatus Devosia phytovorans</name>
    <dbReference type="NCBI Taxonomy" id="3121372"/>
    <lineage>
        <taxon>Bacteria</taxon>
        <taxon>Pseudomonadati</taxon>
        <taxon>Pseudomonadota</taxon>
        <taxon>Alphaproteobacteria</taxon>
        <taxon>Hyphomicrobiales</taxon>
        <taxon>Devosiaceae</taxon>
        <taxon>Devosia</taxon>
    </lineage>
</organism>
<feature type="binding site" evidence="7">
    <location>
        <position position="88"/>
    </location>
    <ligand>
        <name>Zn(2+)</name>
        <dbReference type="ChEBI" id="CHEBI:29105"/>
        <label>1</label>
    </ligand>
</feature>
<evidence type="ECO:0000256" key="3">
    <source>
        <dbReference type="ARBA" id="ARBA00011738"/>
    </source>
</evidence>
<evidence type="ECO:0000259" key="9">
    <source>
        <dbReference type="Pfam" id="PF07687"/>
    </source>
</evidence>
<dbReference type="InterPro" id="IPR002933">
    <property type="entry name" value="Peptidase_M20"/>
</dbReference>
<feature type="binding site" evidence="7">
    <location>
        <position position="196"/>
    </location>
    <ligand>
        <name>Zn(2+)</name>
        <dbReference type="ChEBI" id="CHEBI:29105"/>
        <label>1</label>
    </ligand>
</feature>
<dbReference type="Gene3D" id="3.40.630.10">
    <property type="entry name" value="Zn peptidases"/>
    <property type="match status" value="1"/>
</dbReference>
<dbReference type="PANTHER" id="PTHR32494">
    <property type="entry name" value="ALLANTOATE DEIMINASE-RELATED"/>
    <property type="match status" value="1"/>
</dbReference>
<evidence type="ECO:0000256" key="7">
    <source>
        <dbReference type="PIRSR" id="PIRSR001235-1"/>
    </source>
</evidence>
<dbReference type="Gene3D" id="3.30.70.360">
    <property type="match status" value="1"/>
</dbReference>
<accession>A0AAJ5VRR8</accession>
<evidence type="ECO:0000256" key="5">
    <source>
        <dbReference type="ARBA" id="ARBA00022801"/>
    </source>
</evidence>
<comment type="similarity">
    <text evidence="2">Belongs to the peptidase M20 family.</text>
</comment>
<evidence type="ECO:0000256" key="4">
    <source>
        <dbReference type="ARBA" id="ARBA00022723"/>
    </source>
</evidence>
<comment type="cofactor">
    <cofactor evidence="7">
        <name>Zn(2+)</name>
        <dbReference type="ChEBI" id="CHEBI:29105"/>
    </cofactor>
    <text evidence="7">Binds 2 Zn(2+) ions per subunit.</text>
</comment>
<gene>
    <name evidence="10" type="ORF">P0Y65_12025</name>
</gene>
<dbReference type="InterPro" id="IPR010158">
    <property type="entry name" value="Amidase_Cbmase"/>
</dbReference>